<dbReference type="VEuPathDB" id="MicrosporidiaDB:EDEG_01522"/>
<accession>J9DNS4</accession>
<evidence type="ECO:0000313" key="1">
    <source>
        <dbReference type="EMBL" id="EJW04190.1"/>
    </source>
</evidence>
<evidence type="ECO:0000313" key="2">
    <source>
        <dbReference type="Proteomes" id="UP000003163"/>
    </source>
</evidence>
<sequence>MSTVIKSAEYRVDVISHKINMELEKYLSGRISDEDSSIEYTRLVNKRRNDKIEEDEETIFSVTNLEFKHSHSNAHKLGLKYEVAFMTGFYNLPEAYLNEFFSTYALTCNQIINNANTEFEHIRKIFLDEISAFDVEKLKTKPETYIDEIFEKEKAELKTSLENLAKNSKKKN</sequence>
<gene>
    <name evidence="1" type="ORF">EDEG_01522</name>
</gene>
<name>J9DNS4_EDHAE</name>
<dbReference type="Proteomes" id="UP000003163">
    <property type="component" value="Unassembled WGS sequence"/>
</dbReference>
<comment type="caution">
    <text evidence="1">The sequence shown here is derived from an EMBL/GenBank/DDBJ whole genome shotgun (WGS) entry which is preliminary data.</text>
</comment>
<keyword evidence="2" id="KW-1185">Reference proteome</keyword>
<organism evidence="1 2">
    <name type="scientific">Edhazardia aedis (strain USNM 41457)</name>
    <name type="common">Microsporidian parasite</name>
    <dbReference type="NCBI Taxonomy" id="1003232"/>
    <lineage>
        <taxon>Eukaryota</taxon>
        <taxon>Fungi</taxon>
        <taxon>Fungi incertae sedis</taxon>
        <taxon>Microsporidia</taxon>
        <taxon>Edhazardia</taxon>
    </lineage>
</organism>
<dbReference type="HOGENOM" id="CLU_1555229_0_0_1"/>
<dbReference type="InParanoid" id="J9DNS4"/>
<protein>
    <submittedName>
        <fullName evidence="1">Uncharacterized protein</fullName>
    </submittedName>
</protein>
<reference evidence="2" key="2">
    <citation type="submission" date="2015-07" db="EMBL/GenBank/DDBJ databases">
        <title>Contrasting host-pathogen interactions and genome evolution in two generalist and specialist microsporidian pathogens of mosquitoes.</title>
        <authorList>
            <consortium name="The Broad Institute Genomics Platform"/>
            <consortium name="The Broad Institute Genome Sequencing Center for Infectious Disease"/>
            <person name="Cuomo C.A."/>
            <person name="Sanscrainte N.D."/>
            <person name="Goldberg J.M."/>
            <person name="Heiman D."/>
            <person name="Young S."/>
            <person name="Zeng Q."/>
            <person name="Becnel J.J."/>
            <person name="Birren B.W."/>
        </authorList>
    </citation>
    <scope>NUCLEOTIDE SEQUENCE [LARGE SCALE GENOMIC DNA]</scope>
    <source>
        <strain evidence="2">USNM 41457</strain>
    </source>
</reference>
<reference evidence="1 2" key="1">
    <citation type="submission" date="2011-08" db="EMBL/GenBank/DDBJ databases">
        <authorList>
            <person name="Liu Z.J."/>
            <person name="Shi F.L."/>
            <person name="Lu J.Q."/>
            <person name="Li M."/>
            <person name="Wang Z.L."/>
        </authorList>
    </citation>
    <scope>NUCLEOTIDE SEQUENCE [LARGE SCALE GENOMIC DNA]</scope>
    <source>
        <strain evidence="1 2">USNM 41457</strain>
    </source>
</reference>
<dbReference type="AlphaFoldDB" id="J9DNS4"/>
<proteinExistence type="predicted"/>
<dbReference type="EMBL" id="AFBI03000022">
    <property type="protein sequence ID" value="EJW04190.1"/>
    <property type="molecule type" value="Genomic_DNA"/>
</dbReference>